<evidence type="ECO:0000313" key="3">
    <source>
        <dbReference type="Proteomes" id="UP000236262"/>
    </source>
</evidence>
<dbReference type="RefSeq" id="WP_103289737.1">
    <property type="nucleotide sequence ID" value="NZ_CP033924.1"/>
</dbReference>
<evidence type="ECO:0008006" key="5">
    <source>
        <dbReference type="Google" id="ProtNLM"/>
    </source>
</evidence>
<dbReference type="AlphaFoldDB" id="A0A3G6RIC4"/>
<dbReference type="KEGG" id="clac:EG342_21665"/>
<dbReference type="OrthoDB" id="12078at2"/>
<protein>
    <recommendedName>
        <fullName evidence="5">DNA lyase</fullName>
    </recommendedName>
</protein>
<dbReference type="Proteomes" id="UP000236262">
    <property type="component" value="Unassembled WGS sequence"/>
</dbReference>
<gene>
    <name evidence="2" type="ORF">C1637_05695</name>
    <name evidence="1" type="ORF">EG342_21665</name>
</gene>
<evidence type="ECO:0000313" key="1">
    <source>
        <dbReference type="EMBL" id="AZA84333.1"/>
    </source>
</evidence>
<organism evidence="2 3">
    <name type="scientific">Chryseobacterium lactis</name>
    <dbReference type="NCBI Taxonomy" id="1241981"/>
    <lineage>
        <taxon>Bacteria</taxon>
        <taxon>Pseudomonadati</taxon>
        <taxon>Bacteroidota</taxon>
        <taxon>Flavobacteriia</taxon>
        <taxon>Flavobacteriales</taxon>
        <taxon>Weeksellaceae</taxon>
        <taxon>Chryseobacterium group</taxon>
        <taxon>Chryseobacterium</taxon>
    </lineage>
</organism>
<dbReference type="Proteomes" id="UP000279972">
    <property type="component" value="Chromosome"/>
</dbReference>
<dbReference type="GO" id="GO:0003824">
    <property type="term" value="F:catalytic activity"/>
    <property type="evidence" value="ECO:0007669"/>
    <property type="project" value="InterPro"/>
</dbReference>
<reference evidence="2 3" key="1">
    <citation type="submission" date="2018-01" db="EMBL/GenBank/DDBJ databases">
        <title>Draft genome sequences of Chryseobacterium lactis NCTC11390, Chryseobacterium oncorhynchi 701B-08, and Chryseobacterium viscerum 687B-08.</title>
        <authorList>
            <person name="Jeong J.-J."/>
            <person name="Lee Y.J."/>
            <person name="Park B."/>
            <person name="Choi I.-G."/>
            <person name="Kim K.D."/>
        </authorList>
    </citation>
    <scope>NUCLEOTIDE SEQUENCE [LARGE SCALE GENOMIC DNA]</scope>
    <source>
        <strain evidence="2 3">NCTC11390</strain>
    </source>
</reference>
<dbReference type="InterPro" id="IPR011257">
    <property type="entry name" value="DNA_glycosylase"/>
</dbReference>
<reference evidence="1 4" key="2">
    <citation type="submission" date="2018-11" db="EMBL/GenBank/DDBJ databases">
        <title>Proposal to divide the Flavobacteriaceae and reorganize its genera based on Amino Acid Identity values calculated from whole genome sequences.</title>
        <authorList>
            <person name="Nicholson A.C."/>
            <person name="Gulvik C.A."/>
            <person name="Whitney A.M."/>
            <person name="Humrighouse B.W."/>
            <person name="Bell M."/>
            <person name="Holmes B."/>
            <person name="Steigerwalt A.G."/>
            <person name="Villarma A."/>
            <person name="Sheth M."/>
            <person name="Batra D."/>
            <person name="Pryor J."/>
            <person name="Bernardet J.-F."/>
            <person name="Hugo C."/>
            <person name="Kampfer P."/>
            <person name="Newman J."/>
            <person name="McQuiston J.R."/>
        </authorList>
    </citation>
    <scope>NUCLEOTIDE SEQUENCE [LARGE SCALE GENOMIC DNA]</scope>
    <source>
        <strain evidence="1 4">KC_1864</strain>
    </source>
</reference>
<dbReference type="SUPFAM" id="SSF48150">
    <property type="entry name" value="DNA-glycosylase"/>
    <property type="match status" value="1"/>
</dbReference>
<accession>A0A3G6RIC4</accession>
<dbReference type="EMBL" id="CP033924">
    <property type="protein sequence ID" value="AZA84333.1"/>
    <property type="molecule type" value="Genomic_DNA"/>
</dbReference>
<keyword evidence="4" id="KW-1185">Reference proteome</keyword>
<dbReference type="GO" id="GO:0006281">
    <property type="term" value="P:DNA repair"/>
    <property type="evidence" value="ECO:0007669"/>
    <property type="project" value="InterPro"/>
</dbReference>
<dbReference type="EMBL" id="PPEH01000002">
    <property type="protein sequence ID" value="PNW14452.1"/>
    <property type="molecule type" value="Genomic_DNA"/>
</dbReference>
<name>A0A3G6RIC4_CHRLC</name>
<evidence type="ECO:0000313" key="4">
    <source>
        <dbReference type="Proteomes" id="UP000279972"/>
    </source>
</evidence>
<evidence type="ECO:0000313" key="2">
    <source>
        <dbReference type="EMBL" id="PNW14452.1"/>
    </source>
</evidence>
<proteinExistence type="predicted"/>
<sequence length="213" mass="24981">MNYNIEINNLIKFIENNPDFNIIKSNICFYNNHLGAVLADIILQAGLNYKTVVFPRVLNIYKNYESANDLNGLITILEQTNISEFLQWKNEIKISRFKSVIEYLVENRISDSYDLSIHLQNPIHANEFLNIQGIGNKTLDYFLKLMNVETIAVDRHIINFLVKADIEFVNYNSAKKIVEYTADILEISRRDMDYSIWKFMSNKNKPQILELEF</sequence>